<keyword evidence="1" id="KW-0255">Endonuclease</keyword>
<dbReference type="Proteomes" id="UP000180175">
    <property type="component" value="Chromosome"/>
</dbReference>
<dbReference type="KEGG" id="aia:AWH56_004965"/>
<name>A0A7S7RDY7_9BACI</name>
<dbReference type="CDD" id="cd06260">
    <property type="entry name" value="DUF820-like"/>
    <property type="match status" value="1"/>
</dbReference>
<dbReference type="Gene3D" id="3.90.1570.10">
    <property type="entry name" value="tt1808, chain A"/>
    <property type="match status" value="1"/>
</dbReference>
<dbReference type="InterPro" id="IPR012296">
    <property type="entry name" value="Nuclease_put_TT1808"/>
</dbReference>
<dbReference type="PANTHER" id="PTHR36558">
    <property type="entry name" value="GLR1098 PROTEIN"/>
    <property type="match status" value="1"/>
</dbReference>
<proteinExistence type="predicted"/>
<dbReference type="Pfam" id="PF05685">
    <property type="entry name" value="Uma2"/>
    <property type="match status" value="1"/>
</dbReference>
<keyword evidence="2" id="KW-1185">Reference proteome</keyword>
<keyword evidence="1" id="KW-0540">Nuclease</keyword>
<dbReference type="EMBL" id="CP063356">
    <property type="protein sequence ID" value="QOY38493.2"/>
    <property type="molecule type" value="Genomic_DNA"/>
</dbReference>
<keyword evidence="1" id="KW-0378">Hydrolase</keyword>
<dbReference type="OrthoDB" id="9808428at2"/>
<reference evidence="1 2" key="1">
    <citation type="journal article" date="2017" name="Genome Announc.">
        <title>Draft Genome Sequences of Four Alkaliphilic Bacteria Belonging to the Anaerobacillus Genus.</title>
        <authorList>
            <person name="Bassil N.M."/>
            <person name="Lloyd J.R."/>
        </authorList>
    </citation>
    <scope>NUCLEOTIDE SEQUENCE [LARGE SCALE GENOMIC DNA]</scope>
    <source>
        <strain evidence="1 2">NB2006</strain>
    </source>
</reference>
<sequence length="195" mass="22498">MSMLSPDSSKRYTYADYLSWESEDKWELIEGVPYCMTPPPSTRHQQLVRELLIEFGSFLRNKKCQVFIAPFDVCLPDQKNEKQDEVTTVVQPDLVVICDPNKINQKGCFGTPDLIVEVISPSTASQDYIRKMELYEKHGVKEYWIVQPTDEIVMVFKLMSGSFGKPDIYDKQSIIKVSMIDNLEINLENVFIDNV</sequence>
<accession>A0A7S7RDY7</accession>
<evidence type="ECO:0000313" key="1">
    <source>
        <dbReference type="EMBL" id="QOY38493.2"/>
    </source>
</evidence>
<evidence type="ECO:0000313" key="2">
    <source>
        <dbReference type="Proteomes" id="UP000180175"/>
    </source>
</evidence>
<dbReference type="SUPFAM" id="SSF52980">
    <property type="entry name" value="Restriction endonuclease-like"/>
    <property type="match status" value="1"/>
</dbReference>
<dbReference type="InterPro" id="IPR008538">
    <property type="entry name" value="Uma2"/>
</dbReference>
<organism evidence="1 2">
    <name type="scientific">Anaerobacillus isosaccharinicus</name>
    <dbReference type="NCBI Taxonomy" id="1532552"/>
    <lineage>
        <taxon>Bacteria</taxon>
        <taxon>Bacillati</taxon>
        <taxon>Bacillota</taxon>
        <taxon>Bacilli</taxon>
        <taxon>Bacillales</taxon>
        <taxon>Bacillaceae</taxon>
        <taxon>Anaerobacillus</taxon>
    </lineage>
</organism>
<reference evidence="1 2" key="2">
    <citation type="journal article" date="2019" name="Int. J. Syst. Evol. Microbiol.">
        <title>Anaerobacillus isosaccharinicus sp. nov., an alkaliphilic bacterium which degrades isosaccharinic acid.</title>
        <authorList>
            <person name="Bassil N.M."/>
            <person name="Lloyd J.R."/>
        </authorList>
    </citation>
    <scope>NUCLEOTIDE SEQUENCE [LARGE SCALE GENOMIC DNA]</scope>
    <source>
        <strain evidence="1 2">NB2006</strain>
    </source>
</reference>
<dbReference type="GO" id="GO:0004519">
    <property type="term" value="F:endonuclease activity"/>
    <property type="evidence" value="ECO:0007669"/>
    <property type="project" value="UniProtKB-KW"/>
</dbReference>
<dbReference type="InterPro" id="IPR011335">
    <property type="entry name" value="Restrct_endonuc-II-like"/>
</dbReference>
<dbReference type="PANTHER" id="PTHR36558:SF1">
    <property type="entry name" value="RESTRICTION ENDONUCLEASE DOMAIN-CONTAINING PROTEIN-RELATED"/>
    <property type="match status" value="1"/>
</dbReference>
<gene>
    <name evidence="1" type="ORF">AWH56_004965</name>
</gene>
<protein>
    <submittedName>
        <fullName evidence="1">Uma2 family endonuclease</fullName>
    </submittedName>
</protein>